<dbReference type="Proteomes" id="UP000499080">
    <property type="component" value="Unassembled WGS sequence"/>
</dbReference>
<evidence type="ECO:0000256" key="1">
    <source>
        <dbReference type="SAM" id="MobiDB-lite"/>
    </source>
</evidence>
<feature type="compositionally biased region" description="Basic residues" evidence="1">
    <location>
        <begin position="1"/>
        <end position="23"/>
    </location>
</feature>
<gene>
    <name evidence="2" type="ORF">AVEN_122902_1</name>
</gene>
<comment type="caution">
    <text evidence="2">The sequence shown here is derived from an EMBL/GenBank/DDBJ whole genome shotgun (WGS) entry which is preliminary data.</text>
</comment>
<proteinExistence type="predicted"/>
<dbReference type="EMBL" id="BGPR01026470">
    <property type="protein sequence ID" value="GBN96218.1"/>
    <property type="molecule type" value="Genomic_DNA"/>
</dbReference>
<feature type="region of interest" description="Disordered" evidence="1">
    <location>
        <begin position="96"/>
        <end position="120"/>
    </location>
</feature>
<accession>A0A4Y2T6G8</accession>
<reference evidence="2 3" key="1">
    <citation type="journal article" date="2019" name="Sci. Rep.">
        <title>Orb-weaving spider Araneus ventricosus genome elucidates the spidroin gene catalogue.</title>
        <authorList>
            <person name="Kono N."/>
            <person name="Nakamura H."/>
            <person name="Ohtoshi R."/>
            <person name="Moran D.A.P."/>
            <person name="Shinohara A."/>
            <person name="Yoshida Y."/>
            <person name="Fujiwara M."/>
            <person name="Mori M."/>
            <person name="Tomita M."/>
            <person name="Arakawa K."/>
        </authorList>
    </citation>
    <scope>NUCLEOTIDE SEQUENCE [LARGE SCALE GENOMIC DNA]</scope>
</reference>
<evidence type="ECO:0000313" key="2">
    <source>
        <dbReference type="EMBL" id="GBN96218.1"/>
    </source>
</evidence>
<keyword evidence="3" id="KW-1185">Reference proteome</keyword>
<organism evidence="2 3">
    <name type="scientific">Araneus ventricosus</name>
    <name type="common">Orbweaver spider</name>
    <name type="synonym">Epeira ventricosa</name>
    <dbReference type="NCBI Taxonomy" id="182803"/>
    <lineage>
        <taxon>Eukaryota</taxon>
        <taxon>Metazoa</taxon>
        <taxon>Ecdysozoa</taxon>
        <taxon>Arthropoda</taxon>
        <taxon>Chelicerata</taxon>
        <taxon>Arachnida</taxon>
        <taxon>Araneae</taxon>
        <taxon>Araneomorphae</taxon>
        <taxon>Entelegynae</taxon>
        <taxon>Araneoidea</taxon>
        <taxon>Araneidae</taxon>
        <taxon>Araneus</taxon>
    </lineage>
</organism>
<name>A0A4Y2T6G8_ARAVE</name>
<dbReference type="AlphaFoldDB" id="A0A4Y2T6G8"/>
<protein>
    <submittedName>
        <fullName evidence="2">Uncharacterized protein</fullName>
    </submittedName>
</protein>
<feature type="region of interest" description="Disordered" evidence="1">
    <location>
        <begin position="1"/>
        <end position="38"/>
    </location>
</feature>
<sequence length="147" mass="16292">MSKKNTLRVEKRKKGKKNNKREKRREVHLLPNSSVPKLLGRHTESHYIRTDVKELSLKGGCGILWFPKHPGNSGRPAAEANKNGTEAERKIIPIMSPSCNEQPPITGVRPIIGDGPEKPHRNLCIPQGSETLLPYTAGSHPIADKPT</sequence>
<evidence type="ECO:0000313" key="3">
    <source>
        <dbReference type="Proteomes" id="UP000499080"/>
    </source>
</evidence>